<evidence type="ECO:0000313" key="1">
    <source>
        <dbReference type="EMBL" id="QNO47120.1"/>
    </source>
</evidence>
<dbReference type="Gene3D" id="3.40.1000.10">
    <property type="entry name" value="Mog1/PsbP, alpha/beta/alpha sandwich"/>
    <property type="match status" value="1"/>
</dbReference>
<gene>
    <name evidence="1" type="ORF">PLINODHC_00014</name>
</gene>
<dbReference type="AlphaFoldDB" id="A0A7G9YGI6"/>
<name>A0A7G9YGI6_9EURY</name>
<reference evidence="1" key="1">
    <citation type="submission" date="2020-06" db="EMBL/GenBank/DDBJ databases">
        <title>Unique genomic features of the anaerobic methanotrophic archaea.</title>
        <authorList>
            <person name="Chadwick G.L."/>
            <person name="Skennerton C.T."/>
            <person name="Laso-Perez R."/>
            <person name="Leu A.O."/>
            <person name="Speth D.R."/>
            <person name="Yu H."/>
            <person name="Morgan-Lang C."/>
            <person name="Hatzenpichler R."/>
            <person name="Goudeau D."/>
            <person name="Malmstrom R."/>
            <person name="Brazelton W.J."/>
            <person name="Woyke T."/>
            <person name="Hallam S.J."/>
            <person name="Tyson G.W."/>
            <person name="Wegener G."/>
            <person name="Boetius A."/>
            <person name="Orphan V."/>
        </authorList>
    </citation>
    <scope>NUCLEOTIDE SEQUENCE</scope>
</reference>
<proteinExistence type="predicted"/>
<accession>A0A7G9YGI6</accession>
<organism evidence="1">
    <name type="scientific">Candidatus Methanogaster sp. ANME-2c ERB4</name>
    <dbReference type="NCBI Taxonomy" id="2759911"/>
    <lineage>
        <taxon>Archaea</taxon>
        <taxon>Methanobacteriati</taxon>
        <taxon>Methanobacteriota</taxon>
        <taxon>Stenosarchaea group</taxon>
        <taxon>Methanomicrobia</taxon>
        <taxon>Methanosarcinales</taxon>
        <taxon>ANME-2 cluster</taxon>
        <taxon>Candidatus Methanogasteraceae</taxon>
        <taxon>Candidatus Methanogaster</taxon>
    </lineage>
</organism>
<protein>
    <recommendedName>
        <fullName evidence="2">PsbP C-terminal domain-containing protein</fullName>
    </recommendedName>
</protein>
<evidence type="ECO:0008006" key="2">
    <source>
        <dbReference type="Google" id="ProtNLM"/>
    </source>
</evidence>
<sequence>MKRRIIAVVVMLVLLVCVTLLIEVPSVVKPPKMLTYTSEELGFSIEYPEDWGWEVIEGPLETWVFFRSEDPEEKNMCIAVMVKEDLPKEMDLEEFVETTIKEESQFYHKIKEYPTIINGKDAIVIIHEGSGYIWGAGTEVKWKEKVVHIVDDTTGYKLTCGASPPKIYIKADKKYFDVIAQSFKCLPKLPTSTSTPTPPLSTP</sequence>
<dbReference type="EMBL" id="MT631241">
    <property type="protein sequence ID" value="QNO47120.1"/>
    <property type="molecule type" value="Genomic_DNA"/>
</dbReference>